<evidence type="ECO:0000313" key="5">
    <source>
        <dbReference type="WBParaSite" id="sdigi.contig55.g3107.t1"/>
    </source>
</evidence>
<dbReference type="Pfam" id="PF00293">
    <property type="entry name" value="NUDIX"/>
    <property type="match status" value="1"/>
</dbReference>
<keyword evidence="1 2" id="KW-0378">Hydrolase</keyword>
<keyword evidence="4" id="KW-1185">Reference proteome</keyword>
<organism evidence="4 5">
    <name type="scientific">Setaria digitata</name>
    <dbReference type="NCBI Taxonomy" id="48799"/>
    <lineage>
        <taxon>Eukaryota</taxon>
        <taxon>Metazoa</taxon>
        <taxon>Ecdysozoa</taxon>
        <taxon>Nematoda</taxon>
        <taxon>Chromadorea</taxon>
        <taxon>Rhabditida</taxon>
        <taxon>Spirurina</taxon>
        <taxon>Spiruromorpha</taxon>
        <taxon>Filarioidea</taxon>
        <taxon>Setariidae</taxon>
        <taxon>Setaria</taxon>
    </lineage>
</organism>
<evidence type="ECO:0000256" key="1">
    <source>
        <dbReference type="ARBA" id="ARBA00022801"/>
    </source>
</evidence>
<dbReference type="InterPro" id="IPR020084">
    <property type="entry name" value="NUDIX_hydrolase_CS"/>
</dbReference>
<dbReference type="PANTHER" id="PTHR22769:SF56">
    <property type="entry name" value="8-OXO-DGDP PHOSPHATASE NUDT18"/>
    <property type="match status" value="1"/>
</dbReference>
<reference evidence="5" key="1">
    <citation type="submission" date="2022-11" db="UniProtKB">
        <authorList>
            <consortium name="WormBaseParasite"/>
        </authorList>
    </citation>
    <scope>IDENTIFICATION</scope>
</reference>
<accession>A0A915Q0X2</accession>
<comment type="similarity">
    <text evidence="2">Belongs to the Nudix hydrolase family.</text>
</comment>
<dbReference type="PROSITE" id="PS51462">
    <property type="entry name" value="NUDIX"/>
    <property type="match status" value="1"/>
</dbReference>
<feature type="domain" description="Nudix hydrolase" evidence="3">
    <location>
        <begin position="31"/>
        <end position="161"/>
    </location>
</feature>
<dbReference type="WBParaSite" id="sdigi.contig55.g3107.t1">
    <property type="protein sequence ID" value="sdigi.contig55.g3107.t1"/>
    <property type="gene ID" value="sdigi.contig55.g3107"/>
</dbReference>
<dbReference type="Proteomes" id="UP000887581">
    <property type="component" value="Unplaced"/>
</dbReference>
<dbReference type="InterPro" id="IPR015797">
    <property type="entry name" value="NUDIX_hydrolase-like_dom_sf"/>
</dbReference>
<name>A0A915Q0X2_9BILA</name>
<evidence type="ECO:0000313" key="4">
    <source>
        <dbReference type="Proteomes" id="UP000887581"/>
    </source>
</evidence>
<proteinExistence type="inferred from homology"/>
<sequence length="266" mass="30198">MSVNAAELASDKADKDDDGSRSDVFIDMQLGTYVTVGVIFREVNDGNLELLLTQEAKRRCLGKWYIPAGHVEPGETIMEGVIREVMEETGYKCEPKELLSVQVQGSGWYRFSFYCSIIGGERKMIADNESLGADWFAVDEVMAKKVDLRSSDFLKIVEEAQQYHRQQQRLLANKLSRFLPIPVAVDGLFIEFAILRTVKATRCENILSERIEILVHKNISDDVTLATVENAFPTVEFDFHYFFPMVILKCFQHGKGDKKKVIPDTD</sequence>
<dbReference type="InterPro" id="IPR020476">
    <property type="entry name" value="Nudix_hydrolase"/>
</dbReference>
<dbReference type="AlphaFoldDB" id="A0A915Q0X2"/>
<dbReference type="PRINTS" id="PR00502">
    <property type="entry name" value="NUDIXFAMILY"/>
</dbReference>
<evidence type="ECO:0000256" key="2">
    <source>
        <dbReference type="RuleBase" id="RU003476"/>
    </source>
</evidence>
<dbReference type="SUPFAM" id="SSF55811">
    <property type="entry name" value="Nudix"/>
    <property type="match status" value="1"/>
</dbReference>
<protein>
    <submittedName>
        <fullName evidence="5">Nudix hydrolase domain-containing protein</fullName>
    </submittedName>
</protein>
<dbReference type="Gene3D" id="3.90.79.10">
    <property type="entry name" value="Nucleoside Triphosphate Pyrophosphohydrolase"/>
    <property type="match status" value="1"/>
</dbReference>
<dbReference type="GO" id="GO:0044716">
    <property type="term" value="F:8-oxo-GDP phosphatase activity"/>
    <property type="evidence" value="ECO:0007669"/>
    <property type="project" value="TreeGrafter"/>
</dbReference>
<dbReference type="GO" id="GO:0044715">
    <property type="term" value="F:8-oxo-dGDP phosphatase activity"/>
    <property type="evidence" value="ECO:0007669"/>
    <property type="project" value="TreeGrafter"/>
</dbReference>
<dbReference type="PROSITE" id="PS00893">
    <property type="entry name" value="NUDIX_BOX"/>
    <property type="match status" value="1"/>
</dbReference>
<evidence type="ECO:0000259" key="3">
    <source>
        <dbReference type="PROSITE" id="PS51462"/>
    </source>
</evidence>
<dbReference type="InterPro" id="IPR000086">
    <property type="entry name" value="NUDIX_hydrolase_dom"/>
</dbReference>
<dbReference type="PANTHER" id="PTHR22769">
    <property type="entry name" value="MUTT/NUDIX HYDROLASE"/>
    <property type="match status" value="1"/>
</dbReference>